<keyword evidence="7 8" id="KW-0472">Membrane</keyword>
<evidence type="ECO:0000256" key="6">
    <source>
        <dbReference type="ARBA" id="ARBA00022989"/>
    </source>
</evidence>
<dbReference type="Proteomes" id="UP000075714">
    <property type="component" value="Unassembled WGS sequence"/>
</dbReference>
<feature type="transmembrane region" description="Helical" evidence="8">
    <location>
        <begin position="219"/>
        <end position="238"/>
    </location>
</feature>
<feature type="transmembrane region" description="Helical" evidence="8">
    <location>
        <begin position="123"/>
        <end position="145"/>
    </location>
</feature>
<organism evidence="9 10">
    <name type="scientific">Gonium pectorale</name>
    <name type="common">Green alga</name>
    <dbReference type="NCBI Taxonomy" id="33097"/>
    <lineage>
        <taxon>Eukaryota</taxon>
        <taxon>Viridiplantae</taxon>
        <taxon>Chlorophyta</taxon>
        <taxon>core chlorophytes</taxon>
        <taxon>Chlorophyceae</taxon>
        <taxon>CS clade</taxon>
        <taxon>Chlamydomonadales</taxon>
        <taxon>Volvocaceae</taxon>
        <taxon>Gonium</taxon>
    </lineage>
</organism>
<sequence>MRGDLIALSFTPATAALGGLLLGLATAGKLLTTGRVLGISGALKGLVTGDWAPWRAAFLAGMALGAMALGGLLPAALEATPATFPMWRAALAGLLVGLGTSLGNGCTSGHGISGVARLSPRSLVFMALFMAVGMATGSLAATAAAVNVAPLPPALQLPTATEVRLAATLAGAGAAAFATLAAAGWLLARRSAATAGTAAGVRDQAPAAAAAQCPAALELAAEVAAGALVTLGLGLGGMTRPSKVSGFLTLSAASWDPSLPFIMLGAVSVAMLAYQGVVRFRLMSKPALCPRFQIPTSTTIDAKLLAGGALFGVGWGLAGMCPGPALISALYGDVRMIVFSAAMAAGMWLEGQLGAALAAGASAATTAGPGKA</sequence>
<dbReference type="EMBL" id="LSYV01000011">
    <property type="protein sequence ID" value="KXZ52032.1"/>
    <property type="molecule type" value="Genomic_DNA"/>
</dbReference>
<dbReference type="InterPro" id="IPR046513">
    <property type="entry name" value="DUF6691"/>
</dbReference>
<accession>A0A150GQL9</accession>
<keyword evidence="4" id="KW-0997">Cell inner membrane</keyword>
<evidence type="ECO:0000313" key="10">
    <source>
        <dbReference type="Proteomes" id="UP000075714"/>
    </source>
</evidence>
<dbReference type="Pfam" id="PF04143">
    <property type="entry name" value="Sulf_transp"/>
    <property type="match status" value="1"/>
</dbReference>
<keyword evidence="3" id="KW-1003">Cell membrane</keyword>
<protein>
    <submittedName>
        <fullName evidence="9">Uncharacterized protein</fullName>
    </submittedName>
</protein>
<dbReference type="PANTHER" id="PTHR30574:SF1">
    <property type="entry name" value="SULPHUR TRANSPORT DOMAIN-CONTAINING PROTEIN"/>
    <property type="match status" value="1"/>
</dbReference>
<name>A0A150GQL9_GONPE</name>
<evidence type="ECO:0000313" key="9">
    <source>
        <dbReference type="EMBL" id="KXZ52032.1"/>
    </source>
</evidence>
<evidence type="ECO:0000256" key="2">
    <source>
        <dbReference type="ARBA" id="ARBA00022448"/>
    </source>
</evidence>
<comment type="caution">
    <text evidence="9">The sequence shown here is derived from an EMBL/GenBank/DDBJ whole genome shotgun (WGS) entry which is preliminary data.</text>
</comment>
<dbReference type="AlphaFoldDB" id="A0A150GQL9"/>
<proteinExistence type="predicted"/>
<dbReference type="Pfam" id="PF20398">
    <property type="entry name" value="DUF6691"/>
    <property type="match status" value="1"/>
</dbReference>
<evidence type="ECO:0000256" key="5">
    <source>
        <dbReference type="ARBA" id="ARBA00022692"/>
    </source>
</evidence>
<dbReference type="GO" id="GO:0005886">
    <property type="term" value="C:plasma membrane"/>
    <property type="evidence" value="ECO:0007669"/>
    <property type="project" value="UniProtKB-SubCell"/>
</dbReference>
<dbReference type="InterPro" id="IPR007272">
    <property type="entry name" value="Sulf_transp_TsuA/YedE"/>
</dbReference>
<keyword evidence="5 8" id="KW-0812">Transmembrane</keyword>
<evidence type="ECO:0000256" key="4">
    <source>
        <dbReference type="ARBA" id="ARBA00022519"/>
    </source>
</evidence>
<reference evidence="10" key="1">
    <citation type="journal article" date="2016" name="Nat. Commun.">
        <title>The Gonium pectorale genome demonstrates co-option of cell cycle regulation during the evolution of multicellularity.</title>
        <authorList>
            <person name="Hanschen E.R."/>
            <person name="Marriage T.N."/>
            <person name="Ferris P.J."/>
            <person name="Hamaji T."/>
            <person name="Toyoda A."/>
            <person name="Fujiyama A."/>
            <person name="Neme R."/>
            <person name="Noguchi H."/>
            <person name="Minakuchi Y."/>
            <person name="Suzuki M."/>
            <person name="Kawai-Toyooka H."/>
            <person name="Smith D.R."/>
            <person name="Sparks H."/>
            <person name="Anderson J."/>
            <person name="Bakaric R."/>
            <person name="Luria V."/>
            <person name="Karger A."/>
            <person name="Kirschner M.W."/>
            <person name="Durand P.M."/>
            <person name="Michod R.E."/>
            <person name="Nozaki H."/>
            <person name="Olson B.J."/>
        </authorList>
    </citation>
    <scope>NUCLEOTIDE SEQUENCE [LARGE SCALE GENOMIC DNA]</scope>
    <source>
        <strain evidence="10">NIES-2863</strain>
    </source>
</reference>
<evidence type="ECO:0000256" key="7">
    <source>
        <dbReference type="ARBA" id="ARBA00023136"/>
    </source>
</evidence>
<keyword evidence="6 8" id="KW-1133">Transmembrane helix</keyword>
<dbReference type="OrthoDB" id="10254418at2759"/>
<keyword evidence="10" id="KW-1185">Reference proteome</keyword>
<evidence type="ECO:0000256" key="3">
    <source>
        <dbReference type="ARBA" id="ARBA00022475"/>
    </source>
</evidence>
<feature type="transmembrane region" description="Helical" evidence="8">
    <location>
        <begin position="51"/>
        <end position="77"/>
    </location>
</feature>
<evidence type="ECO:0000256" key="1">
    <source>
        <dbReference type="ARBA" id="ARBA00004429"/>
    </source>
</evidence>
<feature type="transmembrane region" description="Helical" evidence="8">
    <location>
        <begin position="258"/>
        <end position="277"/>
    </location>
</feature>
<comment type="subcellular location">
    <subcellularLocation>
        <location evidence="1">Cell inner membrane</location>
        <topology evidence="1">Multi-pass membrane protein</topology>
    </subcellularLocation>
</comment>
<keyword evidence="2" id="KW-0813">Transport</keyword>
<evidence type="ECO:0000256" key="8">
    <source>
        <dbReference type="SAM" id="Phobius"/>
    </source>
</evidence>
<dbReference type="PANTHER" id="PTHR30574">
    <property type="entry name" value="INNER MEMBRANE PROTEIN YEDE"/>
    <property type="match status" value="1"/>
</dbReference>
<gene>
    <name evidence="9" type="ORF">GPECTOR_10g1055</name>
</gene>
<feature type="transmembrane region" description="Helical" evidence="8">
    <location>
        <begin position="165"/>
        <end position="188"/>
    </location>
</feature>